<evidence type="ECO:0000313" key="2">
    <source>
        <dbReference type="EMBL" id="KAF3523716.1"/>
    </source>
</evidence>
<name>A0A8S9PYU9_BRACR</name>
<accession>A0A8S9PYU9</accession>
<reference evidence="2" key="1">
    <citation type="submission" date="2019-12" db="EMBL/GenBank/DDBJ databases">
        <title>Genome sequencing and annotation of Brassica cretica.</title>
        <authorList>
            <person name="Studholme D.J."/>
            <person name="Sarris P."/>
        </authorList>
    </citation>
    <scope>NUCLEOTIDE SEQUENCE</scope>
    <source>
        <strain evidence="2">PFS-109/04</strain>
        <tissue evidence="2">Leaf</tissue>
    </source>
</reference>
<protein>
    <submittedName>
        <fullName evidence="2">Uncharacterized protein</fullName>
    </submittedName>
</protein>
<sequence length="426" mass="45876">MLGVSGENGPEVIRQAGLEPSWSPRGDLGMHEPVTGGDLSSRRAGRRGRPDLASRWSPGVTREGMSQSPGDMSLRRAGRRGRPVLESCWSPGATQEGISRSWTLISRLPFSTPIVSPPTCKFREKEENKFLIVDSKKGCGCAKSIQPSSPTPMDVSSSIVETQVPCDPTPSAGTGVPLVPDALAQPSDSSTTPGPVAEMEQTVKTMPPPPVKRAIVLALCVPSATPAAPPKGRKRSCTTSEMTKSKEGETSLRGGTGLMSQHRAKLEIRIRDLERNLGKTASSLLKAKQEKKAKSSEVRRLQRRIQSEEGSKGCEVTAAATALRAKFETSLTKIAGGSSPAGEEAKLSARREELAAVDGDFDSILAGLKFECNLFSDLDELKEQCPLVKRSGDETLRTRTTLGEEKVKAKMMFRLRGMFEVVVMFT</sequence>
<feature type="region of interest" description="Disordered" evidence="1">
    <location>
        <begin position="284"/>
        <end position="306"/>
    </location>
</feature>
<feature type="compositionally biased region" description="Basic and acidic residues" evidence="1">
    <location>
        <begin position="287"/>
        <end position="306"/>
    </location>
</feature>
<dbReference type="Proteomes" id="UP000712600">
    <property type="component" value="Unassembled WGS sequence"/>
</dbReference>
<organism evidence="2 3">
    <name type="scientific">Brassica cretica</name>
    <name type="common">Mustard</name>
    <dbReference type="NCBI Taxonomy" id="69181"/>
    <lineage>
        <taxon>Eukaryota</taxon>
        <taxon>Viridiplantae</taxon>
        <taxon>Streptophyta</taxon>
        <taxon>Embryophyta</taxon>
        <taxon>Tracheophyta</taxon>
        <taxon>Spermatophyta</taxon>
        <taxon>Magnoliopsida</taxon>
        <taxon>eudicotyledons</taxon>
        <taxon>Gunneridae</taxon>
        <taxon>Pentapetalae</taxon>
        <taxon>rosids</taxon>
        <taxon>malvids</taxon>
        <taxon>Brassicales</taxon>
        <taxon>Brassicaceae</taxon>
        <taxon>Brassiceae</taxon>
        <taxon>Brassica</taxon>
    </lineage>
</organism>
<dbReference type="EMBL" id="QGKX02001347">
    <property type="protein sequence ID" value="KAF3523716.1"/>
    <property type="molecule type" value="Genomic_DNA"/>
</dbReference>
<comment type="caution">
    <text evidence="2">The sequence shown here is derived from an EMBL/GenBank/DDBJ whole genome shotgun (WGS) entry which is preliminary data.</text>
</comment>
<feature type="region of interest" description="Disordered" evidence="1">
    <location>
        <begin position="1"/>
        <end position="88"/>
    </location>
</feature>
<gene>
    <name evidence="2" type="ORF">F2Q69_00046084</name>
</gene>
<proteinExistence type="predicted"/>
<feature type="region of interest" description="Disordered" evidence="1">
    <location>
        <begin position="225"/>
        <end position="256"/>
    </location>
</feature>
<dbReference type="AlphaFoldDB" id="A0A8S9PYU9"/>
<evidence type="ECO:0000313" key="3">
    <source>
        <dbReference type="Proteomes" id="UP000712600"/>
    </source>
</evidence>
<evidence type="ECO:0000256" key="1">
    <source>
        <dbReference type="SAM" id="MobiDB-lite"/>
    </source>
</evidence>